<accession>A0ABS9H7Z3</accession>
<gene>
    <name evidence="2" type="ORF">L2K70_06975</name>
</gene>
<evidence type="ECO:0000313" key="2">
    <source>
        <dbReference type="EMBL" id="MCF6377342.1"/>
    </source>
</evidence>
<evidence type="ECO:0000256" key="1">
    <source>
        <dbReference type="SAM" id="Phobius"/>
    </source>
</evidence>
<dbReference type="Proteomes" id="UP001201161">
    <property type="component" value="Unassembled WGS sequence"/>
</dbReference>
<keyword evidence="3" id="KW-1185">Reference proteome</keyword>
<keyword evidence="1" id="KW-0812">Transmembrane</keyword>
<name>A0ABS9H7Z3_9ACTN</name>
<comment type="caution">
    <text evidence="2">The sequence shown here is derived from an EMBL/GenBank/DDBJ whole genome shotgun (WGS) entry which is preliminary data.</text>
</comment>
<evidence type="ECO:0000313" key="3">
    <source>
        <dbReference type="Proteomes" id="UP001201161"/>
    </source>
</evidence>
<organism evidence="2 3">
    <name type="scientific">Nocardioides potassii</name>
    <dbReference type="NCBI Taxonomy" id="2911371"/>
    <lineage>
        <taxon>Bacteria</taxon>
        <taxon>Bacillati</taxon>
        <taxon>Actinomycetota</taxon>
        <taxon>Actinomycetes</taxon>
        <taxon>Propionibacteriales</taxon>
        <taxon>Nocardioidaceae</taxon>
        <taxon>Nocardioides</taxon>
    </lineage>
</organism>
<protein>
    <submittedName>
        <fullName evidence="2">YggT family protein</fullName>
    </submittedName>
</protein>
<dbReference type="EMBL" id="JAKJHZ010000005">
    <property type="protein sequence ID" value="MCF6377342.1"/>
    <property type="molecule type" value="Genomic_DNA"/>
</dbReference>
<sequence length="96" mass="11023">MYAFGLTLYYILFFFIALLWIRFIVDWVQVFARRWEPHGPLLVALEGVYTATDPPIVALRRVIPPLRIGSVALDLSFLLVMVTAWLLLNVVATVFL</sequence>
<reference evidence="2 3" key="1">
    <citation type="submission" date="2022-01" db="EMBL/GenBank/DDBJ databases">
        <title>Nocardioides sp. nov., an actinomycete isolated from mining soil.</title>
        <authorList>
            <person name="Liu L."/>
        </authorList>
    </citation>
    <scope>NUCLEOTIDE SEQUENCE [LARGE SCALE GENOMIC DNA]</scope>
    <source>
        <strain evidence="2 3">KLBMP 9356</strain>
    </source>
</reference>
<dbReference type="Pfam" id="PF02325">
    <property type="entry name" value="CCB3_YggT"/>
    <property type="match status" value="1"/>
</dbReference>
<proteinExistence type="predicted"/>
<feature type="transmembrane region" description="Helical" evidence="1">
    <location>
        <begin position="6"/>
        <end position="25"/>
    </location>
</feature>
<feature type="transmembrane region" description="Helical" evidence="1">
    <location>
        <begin position="71"/>
        <end position="95"/>
    </location>
</feature>
<keyword evidence="1" id="KW-0472">Membrane</keyword>
<keyword evidence="1" id="KW-1133">Transmembrane helix</keyword>
<dbReference type="RefSeq" id="WP_236400714.1">
    <property type="nucleotide sequence ID" value="NZ_JAKJHZ010000005.1"/>
</dbReference>
<dbReference type="InterPro" id="IPR003425">
    <property type="entry name" value="CCB3/YggT"/>
</dbReference>